<keyword evidence="1" id="KW-0343">GTPase activation</keyword>
<organism evidence="3 4">
    <name type="scientific">Penicillium fimorum</name>
    <dbReference type="NCBI Taxonomy" id="1882269"/>
    <lineage>
        <taxon>Eukaryota</taxon>
        <taxon>Fungi</taxon>
        <taxon>Dikarya</taxon>
        <taxon>Ascomycota</taxon>
        <taxon>Pezizomycotina</taxon>
        <taxon>Eurotiomycetes</taxon>
        <taxon>Eurotiomycetidae</taxon>
        <taxon>Eurotiales</taxon>
        <taxon>Aspergillaceae</taxon>
        <taxon>Penicillium</taxon>
    </lineage>
</organism>
<dbReference type="PANTHER" id="PTHR23176">
    <property type="entry name" value="RHO/RAC/CDC GTPASE-ACTIVATING PROTEIN"/>
    <property type="match status" value="1"/>
</dbReference>
<dbReference type="PANTHER" id="PTHR23176:SF136">
    <property type="entry name" value="RHO GTPASE ACTIVATOR (RGD1)"/>
    <property type="match status" value="1"/>
</dbReference>
<dbReference type="SUPFAM" id="SSF48350">
    <property type="entry name" value="GTPase activation domain, GAP"/>
    <property type="match status" value="1"/>
</dbReference>
<dbReference type="GO" id="GO:0005938">
    <property type="term" value="C:cell cortex"/>
    <property type="evidence" value="ECO:0007669"/>
    <property type="project" value="UniProtKB-ARBA"/>
</dbReference>
<keyword evidence="4" id="KW-1185">Reference proteome</keyword>
<dbReference type="InterPro" id="IPR000198">
    <property type="entry name" value="RhoGAP_dom"/>
</dbReference>
<comment type="caution">
    <text evidence="3">The sequence shown here is derived from an EMBL/GenBank/DDBJ whole genome shotgun (WGS) entry which is preliminary data.</text>
</comment>
<evidence type="ECO:0000256" key="1">
    <source>
        <dbReference type="ARBA" id="ARBA00022468"/>
    </source>
</evidence>
<dbReference type="AlphaFoldDB" id="A0A9X0CCA1"/>
<protein>
    <recommendedName>
        <fullName evidence="2">Rho-GAP domain-containing protein</fullName>
    </recommendedName>
</protein>
<evidence type="ECO:0000313" key="3">
    <source>
        <dbReference type="EMBL" id="KAJ5520692.1"/>
    </source>
</evidence>
<proteinExistence type="predicted"/>
<dbReference type="InterPro" id="IPR050729">
    <property type="entry name" value="Rho-GAP"/>
</dbReference>
<dbReference type="PROSITE" id="PS50238">
    <property type="entry name" value="RHOGAP"/>
    <property type="match status" value="1"/>
</dbReference>
<dbReference type="Proteomes" id="UP001149954">
    <property type="component" value="Unassembled WGS sequence"/>
</dbReference>
<evidence type="ECO:0000313" key="4">
    <source>
        <dbReference type="Proteomes" id="UP001149954"/>
    </source>
</evidence>
<dbReference type="EMBL" id="JAPWDS010000001">
    <property type="protein sequence ID" value="KAJ5520692.1"/>
    <property type="molecule type" value="Genomic_DNA"/>
</dbReference>
<gene>
    <name evidence="3" type="ORF">N7463_001145</name>
</gene>
<dbReference type="GO" id="GO:0005096">
    <property type="term" value="F:GTPase activator activity"/>
    <property type="evidence" value="ECO:0007669"/>
    <property type="project" value="UniProtKB-KW"/>
</dbReference>
<dbReference type="InterPro" id="IPR008936">
    <property type="entry name" value="Rho_GTPase_activation_prot"/>
</dbReference>
<reference evidence="3" key="1">
    <citation type="submission" date="2022-12" db="EMBL/GenBank/DDBJ databases">
        <authorList>
            <person name="Petersen C."/>
        </authorList>
    </citation>
    <scope>NUCLEOTIDE SEQUENCE</scope>
    <source>
        <strain evidence="3">IBT 29495</strain>
    </source>
</reference>
<dbReference type="GO" id="GO:0007165">
    <property type="term" value="P:signal transduction"/>
    <property type="evidence" value="ECO:0007669"/>
    <property type="project" value="InterPro"/>
</dbReference>
<reference evidence="3" key="2">
    <citation type="journal article" date="2023" name="IMA Fungus">
        <title>Comparative genomic study of the Penicillium genus elucidates a diverse pangenome and 15 lateral gene transfer events.</title>
        <authorList>
            <person name="Petersen C."/>
            <person name="Sorensen T."/>
            <person name="Nielsen M.R."/>
            <person name="Sondergaard T.E."/>
            <person name="Sorensen J.L."/>
            <person name="Fitzpatrick D.A."/>
            <person name="Frisvad J.C."/>
            <person name="Nielsen K.L."/>
        </authorList>
    </citation>
    <scope>NUCLEOTIDE SEQUENCE</scope>
    <source>
        <strain evidence="3">IBT 29495</strain>
    </source>
</reference>
<evidence type="ECO:0000259" key="2">
    <source>
        <dbReference type="PROSITE" id="PS50238"/>
    </source>
</evidence>
<sequence length="99" mass="11164">MISNFQIIGIDDDTQRRDQLHALINNLPDAHYATLRAVILHLDKVRIHSSQNCMNAVNLAICFGLILMDNSGSHITDAGWQIRVVESIINSTFEIFDDD</sequence>
<dbReference type="OrthoDB" id="4526095at2759"/>
<feature type="domain" description="Rho-GAP" evidence="2">
    <location>
        <begin position="1"/>
        <end position="96"/>
    </location>
</feature>
<accession>A0A9X0CCA1</accession>
<dbReference type="Gene3D" id="1.10.555.10">
    <property type="entry name" value="Rho GTPase activation protein"/>
    <property type="match status" value="1"/>
</dbReference>
<dbReference type="Pfam" id="PF00620">
    <property type="entry name" value="RhoGAP"/>
    <property type="match status" value="1"/>
</dbReference>
<name>A0A9X0CCA1_9EURO</name>